<evidence type="ECO:0000256" key="11">
    <source>
        <dbReference type="ARBA" id="ARBA00022932"/>
    </source>
</evidence>
<feature type="domain" description="3'-5' exonuclease" evidence="17">
    <location>
        <begin position="303"/>
        <end position="488"/>
    </location>
</feature>
<keyword evidence="11 16" id="KW-0239">DNA-directed DNA polymerase</keyword>
<dbReference type="GO" id="GO:0006302">
    <property type="term" value="P:double-strand break repair"/>
    <property type="evidence" value="ECO:0007669"/>
    <property type="project" value="TreeGrafter"/>
</dbReference>
<dbReference type="GO" id="GO:0003677">
    <property type="term" value="F:DNA binding"/>
    <property type="evidence" value="ECO:0007669"/>
    <property type="project" value="UniProtKB-UniRule"/>
</dbReference>
<dbReference type="Gene3D" id="3.30.420.10">
    <property type="entry name" value="Ribonuclease H-like superfamily/Ribonuclease H"/>
    <property type="match status" value="1"/>
</dbReference>
<dbReference type="GO" id="GO:0006261">
    <property type="term" value="P:DNA-templated DNA replication"/>
    <property type="evidence" value="ECO:0007669"/>
    <property type="project" value="UniProtKB-UniRule"/>
</dbReference>
<keyword evidence="6 16" id="KW-0235">DNA replication</keyword>
<keyword evidence="4 16" id="KW-0808">Transferase</keyword>
<evidence type="ECO:0000313" key="21">
    <source>
        <dbReference type="Proteomes" id="UP000017148"/>
    </source>
</evidence>
<dbReference type="OrthoDB" id="9806424at2"/>
<feature type="domain" description="DNA-directed DNA polymerase family A palm" evidence="19">
    <location>
        <begin position="655"/>
        <end position="861"/>
    </location>
</feature>
<dbReference type="SMART" id="SM00279">
    <property type="entry name" value="HhH2"/>
    <property type="match status" value="1"/>
</dbReference>
<dbReference type="PATRIC" id="fig|1313304.3.peg.821"/>
<dbReference type="InterPro" id="IPR020046">
    <property type="entry name" value="5-3_exonucl_a-hlix_arch_N"/>
</dbReference>
<keyword evidence="8 16" id="KW-0227">DNA damage</keyword>
<dbReference type="SUPFAM" id="SSF88723">
    <property type="entry name" value="PIN domain-like"/>
    <property type="match status" value="1"/>
</dbReference>
<accession>U7D866</accession>
<evidence type="ECO:0000256" key="5">
    <source>
        <dbReference type="ARBA" id="ARBA00022695"/>
    </source>
</evidence>
<dbReference type="GO" id="GO:0008408">
    <property type="term" value="F:3'-5' exonuclease activity"/>
    <property type="evidence" value="ECO:0007669"/>
    <property type="project" value="UniProtKB-UniRule"/>
</dbReference>
<comment type="caution">
    <text evidence="20">The sequence shown here is derived from an EMBL/GenBank/DDBJ whole genome shotgun (WGS) entry which is preliminary data.</text>
</comment>
<dbReference type="STRING" id="1313304.CALK_0857"/>
<evidence type="ECO:0000256" key="15">
    <source>
        <dbReference type="NCBIfam" id="TIGR00593"/>
    </source>
</evidence>
<dbReference type="PROSITE" id="PS00447">
    <property type="entry name" value="DNA_POLYMERASE_A"/>
    <property type="match status" value="1"/>
</dbReference>
<dbReference type="NCBIfam" id="NF004397">
    <property type="entry name" value="PRK05755.1"/>
    <property type="match status" value="1"/>
</dbReference>
<dbReference type="CDD" id="cd06139">
    <property type="entry name" value="DNA_polA_I_Ecoli_like_exo"/>
    <property type="match status" value="1"/>
</dbReference>
<dbReference type="Gene3D" id="3.40.50.1010">
    <property type="entry name" value="5'-nuclease"/>
    <property type="match status" value="1"/>
</dbReference>
<evidence type="ECO:0000256" key="13">
    <source>
        <dbReference type="ARBA" id="ARBA00023204"/>
    </source>
</evidence>
<dbReference type="FunFam" id="1.10.150.20:FF:000003">
    <property type="entry name" value="DNA polymerase I"/>
    <property type="match status" value="1"/>
</dbReference>
<evidence type="ECO:0000256" key="1">
    <source>
        <dbReference type="ARBA" id="ARBA00007705"/>
    </source>
</evidence>
<keyword evidence="9 16" id="KW-0378">Hydrolase</keyword>
<dbReference type="InterPro" id="IPR002421">
    <property type="entry name" value="5-3_exonuclease"/>
</dbReference>
<dbReference type="InterPro" id="IPR043502">
    <property type="entry name" value="DNA/RNA_pol_sf"/>
</dbReference>
<dbReference type="SUPFAM" id="SSF53098">
    <property type="entry name" value="Ribonuclease H-like"/>
    <property type="match status" value="1"/>
</dbReference>
<keyword evidence="5 16" id="KW-0548">Nucleotidyltransferase</keyword>
<dbReference type="InterPro" id="IPR012337">
    <property type="entry name" value="RNaseH-like_sf"/>
</dbReference>
<evidence type="ECO:0000256" key="16">
    <source>
        <dbReference type="RuleBase" id="RU004460"/>
    </source>
</evidence>
<dbReference type="SMART" id="SM00475">
    <property type="entry name" value="53EXOc"/>
    <property type="match status" value="1"/>
</dbReference>
<dbReference type="PANTHER" id="PTHR10133">
    <property type="entry name" value="DNA POLYMERASE I"/>
    <property type="match status" value="1"/>
</dbReference>
<dbReference type="eggNOG" id="COG0749">
    <property type="taxonomic scope" value="Bacteria"/>
</dbReference>
<dbReference type="SUPFAM" id="SSF56672">
    <property type="entry name" value="DNA/RNA polymerases"/>
    <property type="match status" value="1"/>
</dbReference>
<dbReference type="Proteomes" id="UP000017148">
    <property type="component" value="Unassembled WGS sequence"/>
</dbReference>
<dbReference type="FunFam" id="1.10.150.20:FF:000002">
    <property type="entry name" value="DNA polymerase I"/>
    <property type="match status" value="1"/>
</dbReference>
<dbReference type="Gene3D" id="3.30.70.370">
    <property type="match status" value="1"/>
</dbReference>
<evidence type="ECO:0000256" key="6">
    <source>
        <dbReference type="ARBA" id="ARBA00022705"/>
    </source>
</evidence>
<keyword evidence="21" id="KW-1185">Reference proteome</keyword>
<dbReference type="SUPFAM" id="SSF47807">
    <property type="entry name" value="5' to 3' exonuclease, C-terminal subdomain"/>
    <property type="match status" value="1"/>
</dbReference>
<keyword evidence="13 16" id="KW-0234">DNA repair</keyword>
<evidence type="ECO:0000256" key="12">
    <source>
        <dbReference type="ARBA" id="ARBA00023125"/>
    </source>
</evidence>
<feature type="domain" description="5'-3' exonuclease" evidence="18">
    <location>
        <begin position="1"/>
        <end position="254"/>
    </location>
</feature>
<keyword evidence="12 16" id="KW-0238">DNA-binding</keyword>
<reference evidence="20 21" key="1">
    <citation type="journal article" date="2013" name="Environ. Microbiol.">
        <title>Genome analysis of Chitinivibrio alkaliphilus gen. nov., sp. nov., a novel extremely haloalkaliphilic anaerobic chitinolytic bacterium from the candidate phylum Termite Group 3.</title>
        <authorList>
            <person name="Sorokin D.Y."/>
            <person name="Gumerov V.M."/>
            <person name="Rakitin A.L."/>
            <person name="Beletsky A.V."/>
            <person name="Damste J.S."/>
            <person name="Muyzer G."/>
            <person name="Mardanov A.V."/>
            <person name="Ravin N.V."/>
        </authorList>
    </citation>
    <scope>NUCLEOTIDE SEQUENCE [LARGE SCALE GENOMIC DNA]</scope>
    <source>
        <strain evidence="20 21">ACht1</strain>
    </source>
</reference>
<keyword evidence="10 16" id="KW-0269">Exonuclease</keyword>
<dbReference type="EMBL" id="ASJR01000006">
    <property type="protein sequence ID" value="ERP32133.1"/>
    <property type="molecule type" value="Genomic_DNA"/>
</dbReference>
<evidence type="ECO:0000256" key="14">
    <source>
        <dbReference type="ARBA" id="ARBA00049244"/>
    </source>
</evidence>
<dbReference type="CDD" id="cd09898">
    <property type="entry name" value="H3TH_53EXO"/>
    <property type="match status" value="1"/>
</dbReference>
<comment type="similarity">
    <text evidence="1 16">Belongs to the DNA polymerase type-A family.</text>
</comment>
<dbReference type="GO" id="GO:0008409">
    <property type="term" value="F:5'-3' exonuclease activity"/>
    <property type="evidence" value="ECO:0007669"/>
    <property type="project" value="UniProtKB-UniRule"/>
</dbReference>
<evidence type="ECO:0000256" key="7">
    <source>
        <dbReference type="ARBA" id="ARBA00022722"/>
    </source>
</evidence>
<dbReference type="InterPro" id="IPR018320">
    <property type="entry name" value="DNA_polymerase_1"/>
</dbReference>
<dbReference type="FunFam" id="1.20.1060.10:FF:000001">
    <property type="entry name" value="DNA polymerase I"/>
    <property type="match status" value="1"/>
</dbReference>
<dbReference type="PANTHER" id="PTHR10133:SF27">
    <property type="entry name" value="DNA POLYMERASE NU"/>
    <property type="match status" value="1"/>
</dbReference>
<dbReference type="Pfam" id="PF01367">
    <property type="entry name" value="5_3_exonuc"/>
    <property type="match status" value="1"/>
</dbReference>
<comment type="catalytic activity">
    <reaction evidence="14 16">
        <text>DNA(n) + a 2'-deoxyribonucleoside 5'-triphosphate = DNA(n+1) + diphosphate</text>
        <dbReference type="Rhea" id="RHEA:22508"/>
        <dbReference type="Rhea" id="RHEA-COMP:17339"/>
        <dbReference type="Rhea" id="RHEA-COMP:17340"/>
        <dbReference type="ChEBI" id="CHEBI:33019"/>
        <dbReference type="ChEBI" id="CHEBI:61560"/>
        <dbReference type="ChEBI" id="CHEBI:173112"/>
        <dbReference type="EC" id="2.7.7.7"/>
    </reaction>
</comment>
<evidence type="ECO:0000256" key="10">
    <source>
        <dbReference type="ARBA" id="ARBA00022839"/>
    </source>
</evidence>
<evidence type="ECO:0000256" key="3">
    <source>
        <dbReference type="ARBA" id="ARBA00020311"/>
    </source>
</evidence>
<dbReference type="InterPro" id="IPR002562">
    <property type="entry name" value="3'-5'_exonuclease_dom"/>
</dbReference>
<dbReference type="InterPro" id="IPR019760">
    <property type="entry name" value="DNA-dir_DNA_pol_A_CS"/>
</dbReference>
<organism evidence="20 21">
    <name type="scientific">Chitinivibrio alkaliphilus ACht1</name>
    <dbReference type="NCBI Taxonomy" id="1313304"/>
    <lineage>
        <taxon>Bacteria</taxon>
        <taxon>Pseudomonadati</taxon>
        <taxon>Fibrobacterota</taxon>
        <taxon>Chitinivibrionia</taxon>
        <taxon>Chitinivibrionales</taxon>
        <taxon>Chitinivibrionaceae</taxon>
        <taxon>Chitinivibrio</taxon>
    </lineage>
</organism>
<name>U7D866_9BACT</name>
<dbReference type="InterPro" id="IPR036397">
    <property type="entry name" value="RNaseH_sf"/>
</dbReference>
<dbReference type="InterPro" id="IPR002298">
    <property type="entry name" value="DNA_polymerase_A"/>
</dbReference>
<dbReference type="InterPro" id="IPR029060">
    <property type="entry name" value="PIN-like_dom_sf"/>
</dbReference>
<evidence type="ECO:0000259" key="19">
    <source>
        <dbReference type="SMART" id="SM00482"/>
    </source>
</evidence>
<dbReference type="InterPro" id="IPR036279">
    <property type="entry name" value="5-3_exonuclease_C_sf"/>
</dbReference>
<dbReference type="InterPro" id="IPR020045">
    <property type="entry name" value="DNA_polI_H3TH"/>
</dbReference>
<sequence>MPSQDFLILDSHALLFRAYYALIRNPLINSKGVNTSALFGFSRYLLHLMDTFPDAHIAAAFDSPGPTLRKQRYSEYKANRSAVPDELKEQLHRSRELTQALGIPCFHKEGYEADDLINDLAKWGSSQGYTVRIVSKDKDLMQLVTDSIHLFAPGKNYTFDDMGPEQVFEKMGVYPDRIVDLLALMGDSSDNIPGIPGVGPKTAIKLLESCDSVDVLLEDPSRAHTKKIAEKVRTHREELILSLELVQFHHTGITLTPSKVVRQDPAHGEIQRLFDEFEFSSLFTHPFFQRHPITTESALSFSTTILRDPEEFAKICADIETEGVIAFDTETTSLECHEAELVGFSLACSCEEGWYIPLGHENGENAPREKILPLLQALLENPRIEIVGQNLKYDMQVLYKYDITMEGPLFDTMVAAYILGPDDGPFNLEHLAQTWLSYRMQPIEDLLGSKRTGQLSFAAVEQDVAGEYAVEDVVVPLCLRKIFIKKLTEMSLENLYYSLEAPLISILASMEYTGIYLDASHLAQLEDEYCKGMEDLKDAVFTQAGEEFNLNSPKQLGHILFEKLGLPKGKKTKTGYSTRVDILEKLAPTFPIVKDILAYREKQKLYSTYIRALPEKICGCTGRVHTSFMQTGTATGRLSSKNPNLQNIPVKTPEGRLIRSAFVAEADHVLLAADYSQIELRLLAHFSQDPVLLEAFHRGADIHRETAAAFFDVPVEFVSEQMRRTAKIINFGLMYGMGPYKLSNDLNIPFGKAREFIQRYFERFSTIKEFMDRVEYEAKDRGYSQTLLGRKRWITGFTESNQHLRDGARRLAVNTPVQGTAADIIKKAMIDIAAQLQKESYDARLILQVHDELVFEVLQRDVRAVEELVVEKMSSAVSLSVPLEVSSHYALNWSDAH</sequence>
<dbReference type="Pfam" id="PF02739">
    <property type="entry name" value="5_3_exonuc_N"/>
    <property type="match status" value="1"/>
</dbReference>
<dbReference type="SMART" id="SM00474">
    <property type="entry name" value="35EXOc"/>
    <property type="match status" value="1"/>
</dbReference>
<proteinExistence type="inferred from homology"/>
<dbReference type="NCBIfam" id="TIGR00593">
    <property type="entry name" value="pola"/>
    <property type="match status" value="1"/>
</dbReference>
<dbReference type="SMART" id="SM00482">
    <property type="entry name" value="POLAc"/>
    <property type="match status" value="1"/>
</dbReference>
<evidence type="ECO:0000259" key="17">
    <source>
        <dbReference type="SMART" id="SM00474"/>
    </source>
</evidence>
<dbReference type="InterPro" id="IPR001098">
    <property type="entry name" value="DNA-dir_DNA_pol_A_palm_dom"/>
</dbReference>
<dbReference type="CDD" id="cd09859">
    <property type="entry name" value="PIN_53EXO"/>
    <property type="match status" value="1"/>
</dbReference>
<keyword evidence="7" id="KW-0540">Nuclease</keyword>
<evidence type="ECO:0000256" key="8">
    <source>
        <dbReference type="ARBA" id="ARBA00022763"/>
    </source>
</evidence>
<dbReference type="RefSeq" id="WP_022636364.1">
    <property type="nucleotide sequence ID" value="NZ_ASJR01000006.1"/>
</dbReference>
<dbReference type="Pfam" id="PF01612">
    <property type="entry name" value="DNA_pol_A_exo1"/>
    <property type="match status" value="1"/>
</dbReference>
<dbReference type="Gene3D" id="1.10.150.20">
    <property type="entry name" value="5' to 3' exonuclease, C-terminal subdomain"/>
    <property type="match status" value="2"/>
</dbReference>
<gene>
    <name evidence="16" type="primary">polA</name>
    <name evidence="20" type="ORF">CALK_0857</name>
</gene>
<dbReference type="Gene3D" id="1.20.1060.10">
    <property type="entry name" value="Taq DNA Polymerase, Chain T, domain 4"/>
    <property type="match status" value="1"/>
</dbReference>
<evidence type="ECO:0000256" key="4">
    <source>
        <dbReference type="ARBA" id="ARBA00022679"/>
    </source>
</evidence>
<evidence type="ECO:0000256" key="2">
    <source>
        <dbReference type="ARBA" id="ARBA00012417"/>
    </source>
</evidence>
<evidence type="ECO:0000259" key="18">
    <source>
        <dbReference type="SMART" id="SM00475"/>
    </source>
</evidence>
<dbReference type="AlphaFoldDB" id="U7D866"/>
<protein>
    <recommendedName>
        <fullName evidence="3 15">DNA polymerase I</fullName>
        <ecNumber evidence="2 15">2.7.7.7</ecNumber>
    </recommendedName>
</protein>
<evidence type="ECO:0000256" key="9">
    <source>
        <dbReference type="ARBA" id="ARBA00022801"/>
    </source>
</evidence>
<comment type="function">
    <text evidence="16">In addition to polymerase activity, this DNA polymerase exhibits 3'-5' and 5'-3' exonuclease activity.</text>
</comment>
<dbReference type="Pfam" id="PF00476">
    <property type="entry name" value="DNA_pol_A"/>
    <property type="match status" value="1"/>
</dbReference>
<dbReference type="PRINTS" id="PR00868">
    <property type="entry name" value="DNAPOLI"/>
</dbReference>
<dbReference type="GO" id="GO:0003887">
    <property type="term" value="F:DNA-directed DNA polymerase activity"/>
    <property type="evidence" value="ECO:0007669"/>
    <property type="project" value="UniProtKB-UniRule"/>
</dbReference>
<dbReference type="InterPro" id="IPR008918">
    <property type="entry name" value="HhH2"/>
</dbReference>
<dbReference type="CDD" id="cd08637">
    <property type="entry name" value="DNA_pol_A_pol_I_C"/>
    <property type="match status" value="1"/>
</dbReference>
<dbReference type="EC" id="2.7.7.7" evidence="2 15"/>
<evidence type="ECO:0000313" key="20">
    <source>
        <dbReference type="EMBL" id="ERP32133.1"/>
    </source>
</evidence>